<dbReference type="PANTHER" id="PTHR13812:SF23">
    <property type="entry name" value="PRNX PROTEIN"/>
    <property type="match status" value="1"/>
</dbReference>
<dbReference type="InterPro" id="IPR036291">
    <property type="entry name" value="NAD(P)-bd_dom_sf"/>
</dbReference>
<dbReference type="PANTHER" id="PTHR13812">
    <property type="entry name" value="KETIMINE REDUCTASE MU-CRYSTALLIN"/>
    <property type="match status" value="1"/>
</dbReference>
<dbReference type="RefSeq" id="XP_040703423.1">
    <property type="nucleotide sequence ID" value="XM_040846771.1"/>
</dbReference>
<evidence type="ECO:0000313" key="2">
    <source>
        <dbReference type="Proteomes" id="UP000184356"/>
    </source>
</evidence>
<evidence type="ECO:0008006" key="3">
    <source>
        <dbReference type="Google" id="ProtNLM"/>
    </source>
</evidence>
<reference evidence="2" key="1">
    <citation type="journal article" date="2017" name="Genome Biol.">
        <title>Comparative genomics reveals high biological diversity and specific adaptations in the industrially and medically important fungal genus Aspergillus.</title>
        <authorList>
            <person name="de Vries R.P."/>
            <person name="Riley R."/>
            <person name="Wiebenga A."/>
            <person name="Aguilar-Osorio G."/>
            <person name="Amillis S."/>
            <person name="Uchima C.A."/>
            <person name="Anderluh G."/>
            <person name="Asadollahi M."/>
            <person name="Askin M."/>
            <person name="Barry K."/>
            <person name="Battaglia E."/>
            <person name="Bayram O."/>
            <person name="Benocci T."/>
            <person name="Braus-Stromeyer S.A."/>
            <person name="Caldana C."/>
            <person name="Canovas D."/>
            <person name="Cerqueira G.C."/>
            <person name="Chen F."/>
            <person name="Chen W."/>
            <person name="Choi C."/>
            <person name="Clum A."/>
            <person name="Dos Santos R.A."/>
            <person name="Damasio A.R."/>
            <person name="Diallinas G."/>
            <person name="Emri T."/>
            <person name="Fekete E."/>
            <person name="Flipphi M."/>
            <person name="Freyberg S."/>
            <person name="Gallo A."/>
            <person name="Gournas C."/>
            <person name="Habgood R."/>
            <person name="Hainaut M."/>
            <person name="Harispe M.L."/>
            <person name="Henrissat B."/>
            <person name="Hilden K.S."/>
            <person name="Hope R."/>
            <person name="Hossain A."/>
            <person name="Karabika E."/>
            <person name="Karaffa L."/>
            <person name="Karanyi Z."/>
            <person name="Krasevec N."/>
            <person name="Kuo A."/>
            <person name="Kusch H."/>
            <person name="LaButti K."/>
            <person name="Lagendijk E.L."/>
            <person name="Lapidus A."/>
            <person name="Levasseur A."/>
            <person name="Lindquist E."/>
            <person name="Lipzen A."/>
            <person name="Logrieco A.F."/>
            <person name="MacCabe A."/>
            <person name="Maekelae M.R."/>
            <person name="Malavazi I."/>
            <person name="Melin P."/>
            <person name="Meyer V."/>
            <person name="Mielnichuk N."/>
            <person name="Miskei M."/>
            <person name="Molnar A.P."/>
            <person name="Mule G."/>
            <person name="Ngan C.Y."/>
            <person name="Orejas M."/>
            <person name="Orosz E."/>
            <person name="Ouedraogo J.P."/>
            <person name="Overkamp K.M."/>
            <person name="Park H.-S."/>
            <person name="Perrone G."/>
            <person name="Piumi F."/>
            <person name="Punt P.J."/>
            <person name="Ram A.F."/>
            <person name="Ramon A."/>
            <person name="Rauscher S."/>
            <person name="Record E."/>
            <person name="Riano-Pachon D.M."/>
            <person name="Robert V."/>
            <person name="Roehrig J."/>
            <person name="Ruller R."/>
            <person name="Salamov A."/>
            <person name="Salih N.S."/>
            <person name="Samson R.A."/>
            <person name="Sandor E."/>
            <person name="Sanguinetti M."/>
            <person name="Schuetze T."/>
            <person name="Sepcic K."/>
            <person name="Shelest E."/>
            <person name="Sherlock G."/>
            <person name="Sophianopoulou V."/>
            <person name="Squina F.M."/>
            <person name="Sun H."/>
            <person name="Susca A."/>
            <person name="Todd R.B."/>
            <person name="Tsang A."/>
            <person name="Unkles S.E."/>
            <person name="van de Wiele N."/>
            <person name="van Rossen-Uffink D."/>
            <person name="Oliveira J.V."/>
            <person name="Vesth T.C."/>
            <person name="Visser J."/>
            <person name="Yu J.-H."/>
            <person name="Zhou M."/>
            <person name="Andersen M.R."/>
            <person name="Archer D.B."/>
            <person name="Baker S.E."/>
            <person name="Benoit I."/>
            <person name="Brakhage A.A."/>
            <person name="Braus G.H."/>
            <person name="Fischer R."/>
            <person name="Frisvad J.C."/>
            <person name="Goldman G.H."/>
            <person name="Houbraken J."/>
            <person name="Oakley B."/>
            <person name="Pocsi I."/>
            <person name="Scazzocchio C."/>
            <person name="Seiboth B."/>
            <person name="vanKuyk P.A."/>
            <person name="Wortman J."/>
            <person name="Dyer P.S."/>
            <person name="Grigoriev I.V."/>
        </authorList>
    </citation>
    <scope>NUCLEOTIDE SEQUENCE [LARGE SCALE GENOMIC DNA]</scope>
    <source>
        <strain evidence="2">CBS 593.65</strain>
    </source>
</reference>
<sequence length="344" mass="37895">MFLLPEAQVYQVLTKLDHQQCARFLDALTTALVLYSSENNHRPSKPLLHQPLRSSIVTRNGDTSLFMPSSDTTNNAIKIITLPSKGDTVGVNVLFAPSGQILGLVGASQVTAFRTALAVMCLFSKVTHIPKRHVVIFGSGKQVEWHIRLALLLAGDEVERVTIINRGRQRLNQLEETVLSGLRLKYAKVQFNTVAREDNLGYEDVLQAQLQSADAIFCCTPSTEPLFSFYPLQAAPKQRFISVIGSYKPTMKEIDTATLLSGGGRIFVDSKEACLEESGELIDAGITEDQLIEMGEFFESKDAAYPDGNVVLKCVGMGIMDLVTSRILLEEAKRLGLGRDVEDF</sequence>
<dbReference type="Pfam" id="PF02423">
    <property type="entry name" value="OCD_Mu_crystall"/>
    <property type="match status" value="1"/>
</dbReference>
<dbReference type="SUPFAM" id="SSF51735">
    <property type="entry name" value="NAD(P)-binding Rossmann-fold domains"/>
    <property type="match status" value="1"/>
</dbReference>
<protein>
    <recommendedName>
        <fullName evidence="3">Quinate/shikimate 5-dehydrogenase/glutamyl-tRNA reductase domain-containing protein</fullName>
    </recommendedName>
</protein>
<dbReference type="GO" id="GO:0005737">
    <property type="term" value="C:cytoplasm"/>
    <property type="evidence" value="ECO:0007669"/>
    <property type="project" value="TreeGrafter"/>
</dbReference>
<dbReference type="STRING" id="1036612.A0A1L9TJL4"/>
<accession>A0A1L9TJL4</accession>
<dbReference type="VEuPathDB" id="FungiDB:ASPSYDRAFT_44008"/>
<dbReference type="InterPro" id="IPR003462">
    <property type="entry name" value="ODC_Mu_crystall"/>
</dbReference>
<keyword evidence="2" id="KW-1185">Reference proteome</keyword>
<organism evidence="1 2">
    <name type="scientific">Aspergillus sydowii CBS 593.65</name>
    <dbReference type="NCBI Taxonomy" id="1036612"/>
    <lineage>
        <taxon>Eukaryota</taxon>
        <taxon>Fungi</taxon>
        <taxon>Dikarya</taxon>
        <taxon>Ascomycota</taxon>
        <taxon>Pezizomycotina</taxon>
        <taxon>Eurotiomycetes</taxon>
        <taxon>Eurotiomycetidae</taxon>
        <taxon>Eurotiales</taxon>
        <taxon>Aspergillaceae</taxon>
        <taxon>Aspergillus</taxon>
        <taxon>Aspergillus subgen. Nidulantes</taxon>
    </lineage>
</organism>
<dbReference type="Gene3D" id="3.30.1780.10">
    <property type="entry name" value="ornithine cyclodeaminase, domain 1"/>
    <property type="match status" value="1"/>
</dbReference>
<dbReference type="EMBL" id="KV878585">
    <property type="protein sequence ID" value="OJJ59617.1"/>
    <property type="molecule type" value="Genomic_DNA"/>
</dbReference>
<gene>
    <name evidence="1" type="ORF">ASPSYDRAFT_44008</name>
</gene>
<dbReference type="Gene3D" id="3.40.50.720">
    <property type="entry name" value="NAD(P)-binding Rossmann-like Domain"/>
    <property type="match status" value="1"/>
</dbReference>
<evidence type="ECO:0000313" key="1">
    <source>
        <dbReference type="EMBL" id="OJJ59617.1"/>
    </source>
</evidence>
<dbReference type="AlphaFoldDB" id="A0A1L9TJL4"/>
<proteinExistence type="predicted"/>
<dbReference type="GeneID" id="63762844"/>
<dbReference type="OrthoDB" id="41492at2759"/>
<dbReference type="InterPro" id="IPR023401">
    <property type="entry name" value="ODC_N"/>
</dbReference>
<dbReference type="Proteomes" id="UP000184356">
    <property type="component" value="Unassembled WGS sequence"/>
</dbReference>
<name>A0A1L9TJL4_9EURO</name>